<evidence type="ECO:0000313" key="4">
    <source>
        <dbReference type="Proteomes" id="UP000199585"/>
    </source>
</evidence>
<organism evidence="3 4">
    <name type="scientific">Loktanella fryxellensis</name>
    <dbReference type="NCBI Taxonomy" id="245187"/>
    <lineage>
        <taxon>Bacteria</taxon>
        <taxon>Pseudomonadati</taxon>
        <taxon>Pseudomonadota</taxon>
        <taxon>Alphaproteobacteria</taxon>
        <taxon>Rhodobacterales</taxon>
        <taxon>Roseobacteraceae</taxon>
        <taxon>Loktanella</taxon>
    </lineage>
</organism>
<protein>
    <submittedName>
        <fullName evidence="3">Cobaltochelatase CobN subunit</fullName>
    </submittedName>
</protein>
<dbReference type="CDD" id="cd10150">
    <property type="entry name" value="CobN_like"/>
    <property type="match status" value="1"/>
</dbReference>
<dbReference type="InterPro" id="IPR003672">
    <property type="entry name" value="CobN/Mg_chltase"/>
</dbReference>
<proteinExistence type="predicted"/>
<feature type="domain" description="CobN/magnesium chelatase" evidence="2">
    <location>
        <begin position="170"/>
        <end position="1138"/>
    </location>
</feature>
<evidence type="ECO:0000256" key="1">
    <source>
        <dbReference type="SAM" id="MobiDB-lite"/>
    </source>
</evidence>
<dbReference type="RefSeq" id="WP_089900519.1">
    <property type="nucleotide sequence ID" value="NZ_FOCI01000006.1"/>
</dbReference>
<evidence type="ECO:0000313" key="3">
    <source>
        <dbReference type="EMBL" id="SEM91333.1"/>
    </source>
</evidence>
<accession>A0A1H8C8C4</accession>
<dbReference type="EMBL" id="FOCI01000006">
    <property type="protein sequence ID" value="SEM91333.1"/>
    <property type="molecule type" value="Genomic_DNA"/>
</dbReference>
<dbReference type="PANTHER" id="PTHR44119:SF4">
    <property type="entry name" value="AEROBIC COBALTOCHELATASE SUBUNIT COBN"/>
    <property type="match status" value="1"/>
</dbReference>
<dbReference type="OrthoDB" id="9757976at2"/>
<reference evidence="3 4" key="1">
    <citation type="submission" date="2016-10" db="EMBL/GenBank/DDBJ databases">
        <authorList>
            <person name="de Groot N.N."/>
        </authorList>
    </citation>
    <scope>NUCLEOTIDE SEQUENCE [LARGE SCALE GENOMIC DNA]</scope>
    <source>
        <strain evidence="3 4">DSM 16213</strain>
    </source>
</reference>
<evidence type="ECO:0000259" key="2">
    <source>
        <dbReference type="Pfam" id="PF02514"/>
    </source>
</evidence>
<dbReference type="PANTHER" id="PTHR44119">
    <property type="entry name" value="MAGNESIUM-CHELATASE SUBUNIT CHLH, CHLOROPLASTIC"/>
    <property type="match status" value="1"/>
</dbReference>
<dbReference type="STRING" id="245187.SAMN04488003_106103"/>
<name>A0A1H8C8C4_9RHOB</name>
<keyword evidence="4" id="KW-1185">Reference proteome</keyword>
<dbReference type="Pfam" id="PF02514">
    <property type="entry name" value="CobN-Mg_chel"/>
    <property type="match status" value="1"/>
</dbReference>
<dbReference type="AlphaFoldDB" id="A0A1H8C8C4"/>
<sequence length="1147" mass="120429">MHLIFRESHGLEDGGTATDLGQDPADLVVLSLSDSDLGAFAAGWHRGGDGMPTLRLANIAALKHPLSVDTYVERTLSGARGILIRLIGGVPYWPYGLQQIAALARAKGIALAVLPADGRADPRLDALSTVPASTLKRLASLCDTGGAVAAQAALAQLALAAGLYCRPVPGAKTLPQVGGWTPEHGVTCPAVAMWDAARPLIALVFYRSYLVAADTAPMAALTEAFRTRGFRVMGLFVPSLKAPGARGWLAGQVAQLAPVAIVNATAFSGRGGDGTSPLDAAGVPVFQVALATSSRAAWAGAARGLSPADLAMHVVLPEVDGRIMAGVASFKEAGVRDPDLQIARTQHTPDADRIGAIADRVAGWHRMAATPAQDRRVALVLSTYPGRGWNMAHAVGLDALASAEAILSDLTVSGHGIAAGAPLADALRSERIYWPLRAYRAALSRLPDALRADLTAAWGAPEDDADAGPQGFAFAAVRRGTALAALQPERGTPHLRDAEYHDLARVPRHAYVAFYLWLQDQADALVHIGAHGTLEWLPGKAVALSADCWPAALTGDLPVIYPFIVNDPGEAAQAKRRIGAVTLGHIPPPLKPSGTPHRLVRLEALLDEFSNADGLDPQRRDRLTRDIREEAQALGIAADLGLAADADMAEAMTRIDRFVCDVKDSQFGDGLHVWGRMPRAVVDVDAVAAHATVPSPTAAVTGRIPAANSHALIATADTPAAAAHMPIATAAVLTPTAAAIAAAIAGERRALPDALAGRRIAGGPSGSPYRGRTDVLPTGRNLFTTDPRSVPTRAAYRQGLLLADELIRRHLQDEGDYPRGLVVDLWGSATMRTAGEEFAMALALLGVRPLWDEGSERVSGIEVLPIAELDRPRIDVTLRVSGLFRDVFPDLSALFQQAVRVLAGRDEAADWNPHAGGPAGARVYGPAPGSFGLGIGQHLGAYDAAGREAAGQAWLAASGWALDGATQTRDAAGIRARVAGADAFVHLQDLPETDLLLAEDYATHEAGFAAAQAVAGGRKARLWHLDTTDPARPRARALTEEIARVVQARAANPAWIAGMRRHGYRGAAEIAMTLENMAAFSQLADVVGAHLFDIYYDATLGDADVTAFMAEANSEALAAMRDRFAALHAAGLWQSRRNAIVAELAVP</sequence>
<gene>
    <name evidence="3" type="ORF">SAMN04488003_106103</name>
</gene>
<feature type="region of interest" description="Disordered" evidence="1">
    <location>
        <begin position="762"/>
        <end position="781"/>
    </location>
</feature>
<dbReference type="NCBIfam" id="NF008973">
    <property type="entry name" value="PRK12321.1"/>
    <property type="match status" value="1"/>
</dbReference>
<dbReference type="Proteomes" id="UP000199585">
    <property type="component" value="Unassembled WGS sequence"/>
</dbReference>